<feature type="region of interest" description="Disordered" evidence="1">
    <location>
        <begin position="58"/>
        <end position="112"/>
    </location>
</feature>
<reference evidence="2" key="2">
    <citation type="journal article" date="2023" name="Science">
        <title>Genomic signatures of disease resistance in endangered staghorn corals.</title>
        <authorList>
            <person name="Vollmer S.V."/>
            <person name="Selwyn J.D."/>
            <person name="Despard B.A."/>
            <person name="Roesel C.L."/>
        </authorList>
    </citation>
    <scope>NUCLEOTIDE SEQUENCE</scope>
    <source>
        <strain evidence="2">K2</strain>
    </source>
</reference>
<dbReference type="Proteomes" id="UP001249851">
    <property type="component" value="Unassembled WGS sequence"/>
</dbReference>
<feature type="region of interest" description="Disordered" evidence="1">
    <location>
        <begin position="128"/>
        <end position="189"/>
    </location>
</feature>
<gene>
    <name evidence="2" type="ORF">P5673_021559</name>
</gene>
<dbReference type="AlphaFoldDB" id="A0AAD9V057"/>
<evidence type="ECO:0000256" key="1">
    <source>
        <dbReference type="SAM" id="MobiDB-lite"/>
    </source>
</evidence>
<protein>
    <submittedName>
        <fullName evidence="2">Uncharacterized protein</fullName>
    </submittedName>
</protein>
<feature type="compositionally biased region" description="Polar residues" evidence="1">
    <location>
        <begin position="66"/>
        <end position="108"/>
    </location>
</feature>
<organism evidence="2 3">
    <name type="scientific">Acropora cervicornis</name>
    <name type="common">Staghorn coral</name>
    <dbReference type="NCBI Taxonomy" id="6130"/>
    <lineage>
        <taxon>Eukaryota</taxon>
        <taxon>Metazoa</taxon>
        <taxon>Cnidaria</taxon>
        <taxon>Anthozoa</taxon>
        <taxon>Hexacorallia</taxon>
        <taxon>Scleractinia</taxon>
        <taxon>Astrocoeniina</taxon>
        <taxon>Acroporidae</taxon>
        <taxon>Acropora</taxon>
    </lineage>
</organism>
<proteinExistence type="predicted"/>
<sequence length="383" mass="43303">MKKSTDLVSMMRTSDLSKGMTLRNAGENRRLAGHLQQLDLQLRSNLVNLQAEISELKLSRGRQRPRSSYTQRKTSSPGTTRRFNDHQLSCSPTGISALTVEGTGSESSKPFLPQISAKQTALVGKEVAVVERPHPPRSPGTSRRRPNQRQGDIRHLSFGFTNELNKCRPKSTPDLSMDTSRAESPNSTHRFASPLRISSLEKDGRLLTRSSEDVRINASPVQLNERVRDFLQRPNTSSNVKKSEGTAGSNEVNRKASDIIPTINIEHDEGDETNEMKSSIIENSDVEDFLTDEELFRNSLLLKASRDDGLSRSLPDLSSLGFMDFNEVIDQRLRKVLDDLPSEREMRKIRYLRFRDEPAPLPLKEIFEKESHSSREHLDKIDE</sequence>
<reference evidence="2" key="1">
    <citation type="journal article" date="2023" name="G3 (Bethesda)">
        <title>Whole genome assembly and annotation of the endangered Caribbean coral Acropora cervicornis.</title>
        <authorList>
            <person name="Selwyn J.D."/>
            <person name="Vollmer S.V."/>
        </authorList>
    </citation>
    <scope>NUCLEOTIDE SEQUENCE</scope>
    <source>
        <strain evidence="2">K2</strain>
    </source>
</reference>
<dbReference type="EMBL" id="JARQWQ010000056">
    <property type="protein sequence ID" value="KAK2556336.1"/>
    <property type="molecule type" value="Genomic_DNA"/>
</dbReference>
<name>A0AAD9V057_ACRCE</name>
<comment type="caution">
    <text evidence="2">The sequence shown here is derived from an EMBL/GenBank/DDBJ whole genome shotgun (WGS) entry which is preliminary data.</text>
</comment>
<accession>A0AAD9V057</accession>
<evidence type="ECO:0000313" key="2">
    <source>
        <dbReference type="EMBL" id="KAK2556336.1"/>
    </source>
</evidence>
<feature type="compositionally biased region" description="Polar residues" evidence="1">
    <location>
        <begin position="173"/>
        <end position="189"/>
    </location>
</feature>
<keyword evidence="3" id="KW-1185">Reference proteome</keyword>
<evidence type="ECO:0000313" key="3">
    <source>
        <dbReference type="Proteomes" id="UP001249851"/>
    </source>
</evidence>